<evidence type="ECO:0000256" key="4">
    <source>
        <dbReference type="ARBA" id="ARBA00022475"/>
    </source>
</evidence>
<gene>
    <name evidence="10" type="ORF">H7B90_00205</name>
</gene>
<keyword evidence="6 8" id="KW-1133">Transmembrane helix</keyword>
<comment type="subcellular location">
    <subcellularLocation>
        <location evidence="1">Cell membrane</location>
        <topology evidence="1">Multi-pass membrane protein</topology>
    </subcellularLocation>
</comment>
<dbReference type="PANTHER" id="PTHR42718">
    <property type="entry name" value="MAJOR FACILITATOR SUPERFAMILY MULTIDRUG TRANSPORTER MFSC"/>
    <property type="match status" value="1"/>
</dbReference>
<keyword evidence="5 8" id="KW-0812">Transmembrane</keyword>
<feature type="transmembrane region" description="Helical" evidence="8">
    <location>
        <begin position="189"/>
        <end position="207"/>
    </location>
</feature>
<dbReference type="Gene3D" id="1.20.1720.10">
    <property type="entry name" value="Multidrug resistance protein D"/>
    <property type="match status" value="1"/>
</dbReference>
<keyword evidence="4" id="KW-1003">Cell membrane</keyword>
<dbReference type="EMBL" id="JACJVR010000002">
    <property type="protein sequence ID" value="MBB6689812.1"/>
    <property type="molecule type" value="Genomic_DNA"/>
</dbReference>
<feature type="transmembrane region" description="Helical" evidence="8">
    <location>
        <begin position="92"/>
        <end position="114"/>
    </location>
</feature>
<keyword evidence="11" id="KW-1185">Reference proteome</keyword>
<evidence type="ECO:0000256" key="7">
    <source>
        <dbReference type="ARBA" id="ARBA00023136"/>
    </source>
</evidence>
<dbReference type="InterPro" id="IPR020846">
    <property type="entry name" value="MFS_dom"/>
</dbReference>
<reference evidence="10 11" key="1">
    <citation type="submission" date="2020-08" db="EMBL/GenBank/DDBJ databases">
        <title>Cohnella phylogeny.</title>
        <authorList>
            <person name="Dunlap C."/>
        </authorList>
    </citation>
    <scope>NUCLEOTIDE SEQUENCE [LARGE SCALE GENOMIC DNA]</scope>
    <source>
        <strain evidence="10 11">DSM 25239</strain>
    </source>
</reference>
<dbReference type="Pfam" id="PF07690">
    <property type="entry name" value="MFS_1"/>
    <property type="match status" value="1"/>
</dbReference>
<dbReference type="Proteomes" id="UP000553776">
    <property type="component" value="Unassembled WGS sequence"/>
</dbReference>
<dbReference type="GO" id="GO:0005886">
    <property type="term" value="C:plasma membrane"/>
    <property type="evidence" value="ECO:0007669"/>
    <property type="project" value="UniProtKB-SubCell"/>
</dbReference>
<proteinExistence type="inferred from homology"/>
<comment type="caution">
    <text evidence="10">The sequence shown here is derived from an EMBL/GenBank/DDBJ whole genome shotgun (WGS) entry which is preliminary data.</text>
</comment>
<dbReference type="PANTHER" id="PTHR42718:SF9">
    <property type="entry name" value="MAJOR FACILITATOR SUPERFAMILY MULTIDRUG TRANSPORTER MFSC"/>
    <property type="match status" value="1"/>
</dbReference>
<feature type="transmembrane region" description="Helical" evidence="8">
    <location>
        <begin position="286"/>
        <end position="308"/>
    </location>
</feature>
<dbReference type="PRINTS" id="PR01036">
    <property type="entry name" value="TCRTETB"/>
</dbReference>
<feature type="transmembrane region" description="Helical" evidence="8">
    <location>
        <begin position="257"/>
        <end position="280"/>
    </location>
</feature>
<accession>A0A841TSL2</accession>
<dbReference type="InterPro" id="IPR004638">
    <property type="entry name" value="EmrB-like"/>
</dbReference>
<feature type="transmembrane region" description="Helical" evidence="8">
    <location>
        <begin position="126"/>
        <end position="145"/>
    </location>
</feature>
<evidence type="ECO:0000313" key="11">
    <source>
        <dbReference type="Proteomes" id="UP000553776"/>
    </source>
</evidence>
<protein>
    <submittedName>
        <fullName evidence="10">MFS transporter</fullName>
    </submittedName>
</protein>
<feature type="transmembrane region" description="Helical" evidence="8">
    <location>
        <begin position="320"/>
        <end position="339"/>
    </location>
</feature>
<dbReference type="RefSeq" id="WP_185133849.1">
    <property type="nucleotide sequence ID" value="NZ_JACJVR010000002.1"/>
</dbReference>
<keyword evidence="3" id="KW-0813">Transport</keyword>
<feature type="transmembrane region" description="Helical" evidence="8">
    <location>
        <begin position="213"/>
        <end position="236"/>
    </location>
</feature>
<evidence type="ECO:0000256" key="6">
    <source>
        <dbReference type="ARBA" id="ARBA00022989"/>
    </source>
</evidence>
<evidence type="ECO:0000256" key="3">
    <source>
        <dbReference type="ARBA" id="ARBA00022448"/>
    </source>
</evidence>
<feature type="transmembrane region" description="Helical" evidence="8">
    <location>
        <begin position="36"/>
        <end position="55"/>
    </location>
</feature>
<dbReference type="InterPro" id="IPR011701">
    <property type="entry name" value="MFS"/>
</dbReference>
<feature type="transmembrane region" description="Helical" evidence="8">
    <location>
        <begin position="417"/>
        <end position="437"/>
    </location>
</feature>
<evidence type="ECO:0000256" key="5">
    <source>
        <dbReference type="ARBA" id="ARBA00022692"/>
    </source>
</evidence>
<name>A0A841TSL2_9BACL</name>
<evidence type="ECO:0000256" key="2">
    <source>
        <dbReference type="ARBA" id="ARBA00008537"/>
    </source>
</evidence>
<dbReference type="NCBIfam" id="TIGR00711">
    <property type="entry name" value="efflux_EmrB"/>
    <property type="match status" value="1"/>
</dbReference>
<dbReference type="PROSITE" id="PS50850">
    <property type="entry name" value="MFS"/>
    <property type="match status" value="1"/>
</dbReference>
<feature type="transmembrane region" description="Helical" evidence="8">
    <location>
        <begin position="392"/>
        <end position="411"/>
    </location>
</feature>
<organism evidence="10 11">
    <name type="scientific">Cohnella xylanilytica</name>
    <dbReference type="NCBI Taxonomy" id="557555"/>
    <lineage>
        <taxon>Bacteria</taxon>
        <taxon>Bacillati</taxon>
        <taxon>Bacillota</taxon>
        <taxon>Bacilli</taxon>
        <taxon>Bacillales</taxon>
        <taxon>Paenibacillaceae</taxon>
        <taxon>Cohnella</taxon>
    </lineage>
</organism>
<comment type="similarity">
    <text evidence="2">Belongs to the major facilitator superfamily. EmrB family.</text>
</comment>
<feature type="transmembrane region" description="Helical" evidence="8">
    <location>
        <begin position="67"/>
        <end position="86"/>
    </location>
</feature>
<dbReference type="InterPro" id="IPR036259">
    <property type="entry name" value="MFS_trans_sf"/>
</dbReference>
<feature type="domain" description="Major facilitator superfamily (MFS) profile" evidence="9">
    <location>
        <begin position="1"/>
        <end position="441"/>
    </location>
</feature>
<dbReference type="GO" id="GO:0022857">
    <property type="term" value="F:transmembrane transporter activity"/>
    <property type="evidence" value="ECO:0007669"/>
    <property type="project" value="InterPro"/>
</dbReference>
<evidence type="ECO:0000313" key="10">
    <source>
        <dbReference type="EMBL" id="MBB6689812.1"/>
    </source>
</evidence>
<feature type="transmembrane region" description="Helical" evidence="8">
    <location>
        <begin position="157"/>
        <end position="177"/>
    </location>
</feature>
<feature type="transmembrane region" description="Helical" evidence="8">
    <location>
        <begin position="345"/>
        <end position="371"/>
    </location>
</feature>
<evidence type="ECO:0000256" key="8">
    <source>
        <dbReference type="SAM" id="Phobius"/>
    </source>
</evidence>
<sequence>MLAGLCLGYFMVLLDTTVVSVALPAIRSDLGGGLAGLQWVANAYTIVFAGLLLTMGALSDRLGAKRIYAAGLAAFVAASALSAAAPSLGALIALRALLGLGGAALLPASLALVANEYPDPARRTRALGIWAAVTGVALASGPVAGGVLVDAFGWRSIFLLNVPLGLASLAATVRLAAETPRQRSRGFDPAGQLAAIAAIAGLSYALMEGESYGWGSAPVLGALAIAIAAAAAFVVIEARGRSPLLPLSLFRHPTVSAGMLAGMAINVGFAGILFLLPLYFQQTLGWSAGSSGLALLPLTLPMAVGPILTGRLASRIGPRIPLTVGFVLVSAGTLVQAWIGADTPYAVPAAGLLLTGIGIPFIIPPLTAAVLSSAPKELTGAASGALNSSRQVGSALGVAIPGAIIAASGSFLSGLHLALLAAFFVLLAGGVLSYAYIGRRP</sequence>
<dbReference type="AlphaFoldDB" id="A0A841TSL2"/>
<dbReference type="Gene3D" id="1.20.1250.20">
    <property type="entry name" value="MFS general substrate transporter like domains"/>
    <property type="match status" value="1"/>
</dbReference>
<dbReference type="CDD" id="cd17321">
    <property type="entry name" value="MFS_MMR_MDR_like"/>
    <property type="match status" value="1"/>
</dbReference>
<keyword evidence="7 8" id="KW-0472">Membrane</keyword>
<dbReference type="SUPFAM" id="SSF103473">
    <property type="entry name" value="MFS general substrate transporter"/>
    <property type="match status" value="1"/>
</dbReference>
<evidence type="ECO:0000256" key="1">
    <source>
        <dbReference type="ARBA" id="ARBA00004651"/>
    </source>
</evidence>
<evidence type="ECO:0000259" key="9">
    <source>
        <dbReference type="PROSITE" id="PS50850"/>
    </source>
</evidence>